<organism evidence="1 2">
    <name type="scientific">Kitasatospora phosalacinea</name>
    <dbReference type="NCBI Taxonomy" id="2065"/>
    <lineage>
        <taxon>Bacteria</taxon>
        <taxon>Bacillati</taxon>
        <taxon>Actinomycetota</taxon>
        <taxon>Actinomycetes</taxon>
        <taxon>Kitasatosporales</taxon>
        <taxon>Streptomycetaceae</taxon>
        <taxon>Kitasatospora</taxon>
    </lineage>
</organism>
<dbReference type="Proteomes" id="UP001599542">
    <property type="component" value="Unassembled WGS sequence"/>
</dbReference>
<proteinExistence type="predicted"/>
<dbReference type="RefSeq" id="WP_380323534.1">
    <property type="nucleotide sequence ID" value="NZ_JBHYPW010000021.1"/>
</dbReference>
<dbReference type="Pfam" id="PF08843">
    <property type="entry name" value="AbiEii"/>
    <property type="match status" value="1"/>
</dbReference>
<keyword evidence="2" id="KW-1185">Reference proteome</keyword>
<protein>
    <submittedName>
        <fullName evidence="1">Nucleotidyl transferase AbiEii/AbiGii toxin family protein</fullName>
    </submittedName>
</protein>
<gene>
    <name evidence="1" type="ORF">ACFW6T_11890</name>
</gene>
<dbReference type="EMBL" id="JBHYPX010000019">
    <property type="protein sequence ID" value="MFE1352679.1"/>
    <property type="molecule type" value="Genomic_DNA"/>
</dbReference>
<name>A0ABW6GIV6_9ACTN</name>
<comment type="caution">
    <text evidence="1">The sequence shown here is derived from an EMBL/GenBank/DDBJ whole genome shotgun (WGS) entry which is preliminary data.</text>
</comment>
<reference evidence="1 2" key="1">
    <citation type="submission" date="2024-09" db="EMBL/GenBank/DDBJ databases">
        <title>The Natural Products Discovery Center: Release of the First 8490 Sequenced Strains for Exploring Actinobacteria Biosynthetic Diversity.</title>
        <authorList>
            <person name="Kalkreuter E."/>
            <person name="Kautsar S.A."/>
            <person name="Yang D."/>
            <person name="Bader C.D."/>
            <person name="Teijaro C.N."/>
            <person name="Fluegel L."/>
            <person name="Davis C.M."/>
            <person name="Simpson J.R."/>
            <person name="Lauterbach L."/>
            <person name="Steele A.D."/>
            <person name="Gui C."/>
            <person name="Meng S."/>
            <person name="Li G."/>
            <person name="Viehrig K."/>
            <person name="Ye F."/>
            <person name="Su P."/>
            <person name="Kiefer A.F."/>
            <person name="Nichols A."/>
            <person name="Cepeda A.J."/>
            <person name="Yan W."/>
            <person name="Fan B."/>
            <person name="Jiang Y."/>
            <person name="Adhikari A."/>
            <person name="Zheng C.-J."/>
            <person name="Schuster L."/>
            <person name="Cowan T.M."/>
            <person name="Smanski M.J."/>
            <person name="Chevrette M.G."/>
            <person name="De Carvalho L.P.S."/>
            <person name="Shen B."/>
        </authorList>
    </citation>
    <scope>NUCLEOTIDE SEQUENCE [LARGE SCALE GENOMIC DNA]</scope>
    <source>
        <strain evidence="1 2">NPDC058753</strain>
    </source>
</reference>
<dbReference type="InterPro" id="IPR014942">
    <property type="entry name" value="AbiEii"/>
</dbReference>
<accession>A0ABW6GIV6</accession>
<sequence length="307" mass="32887">MAKTYSPSGFQAALKQAARKASARHGLGTQELMSVFYFSRLAARVFTHDPDGWLIKGGQALLIRYAGEARLSRDLDLQTASAARTVGEAVAALTAAAALELDDHLRFVPGRGRPHADESKGAVQSFDVYLGLRKVSTVKVDIVVGRACTGKPEHRTLASIVGLEWPVDWPDATLYPVIDHVADKICAMYEIHPNGPSGRYRDLADLLLISQRETLDGLSAQRALVGEAARRSTKGTPVGLPDAFVLPDSGWNTGYPSAAALVIGLRGCRDIPTATSAAEVFVNPLLSPAPLDATWDPVTTSWNPHAQ</sequence>
<evidence type="ECO:0000313" key="1">
    <source>
        <dbReference type="EMBL" id="MFE1352679.1"/>
    </source>
</evidence>
<dbReference type="GO" id="GO:0016740">
    <property type="term" value="F:transferase activity"/>
    <property type="evidence" value="ECO:0007669"/>
    <property type="project" value="UniProtKB-KW"/>
</dbReference>
<keyword evidence="1" id="KW-0808">Transferase</keyword>
<evidence type="ECO:0000313" key="2">
    <source>
        <dbReference type="Proteomes" id="UP001599542"/>
    </source>
</evidence>